<evidence type="ECO:0000313" key="2">
    <source>
        <dbReference type="EMBL" id="MFD0959505.1"/>
    </source>
</evidence>
<dbReference type="RefSeq" id="WP_377563649.1">
    <property type="nucleotide sequence ID" value="NZ_JBHTJZ010000009.1"/>
</dbReference>
<dbReference type="EMBL" id="JBHTJZ010000009">
    <property type="protein sequence ID" value="MFD0959505.1"/>
    <property type="molecule type" value="Genomic_DNA"/>
</dbReference>
<keyword evidence="1" id="KW-0472">Membrane</keyword>
<protein>
    <submittedName>
        <fullName evidence="2">Uncharacterized protein</fullName>
    </submittedName>
</protein>
<feature type="transmembrane region" description="Helical" evidence="1">
    <location>
        <begin position="7"/>
        <end position="25"/>
    </location>
</feature>
<dbReference type="Proteomes" id="UP001596989">
    <property type="component" value="Unassembled WGS sequence"/>
</dbReference>
<gene>
    <name evidence="2" type="ORF">ACFQ2I_08875</name>
</gene>
<feature type="transmembrane region" description="Helical" evidence="1">
    <location>
        <begin position="37"/>
        <end position="58"/>
    </location>
</feature>
<keyword evidence="3" id="KW-1185">Reference proteome</keyword>
<evidence type="ECO:0000256" key="1">
    <source>
        <dbReference type="SAM" id="Phobius"/>
    </source>
</evidence>
<reference evidence="3" key="1">
    <citation type="journal article" date="2019" name="Int. J. Syst. Evol. Microbiol.">
        <title>The Global Catalogue of Microorganisms (GCM) 10K type strain sequencing project: providing services to taxonomists for standard genome sequencing and annotation.</title>
        <authorList>
            <consortium name="The Broad Institute Genomics Platform"/>
            <consortium name="The Broad Institute Genome Sequencing Center for Infectious Disease"/>
            <person name="Wu L."/>
            <person name="Ma J."/>
        </authorList>
    </citation>
    <scope>NUCLEOTIDE SEQUENCE [LARGE SCALE GENOMIC DNA]</scope>
    <source>
        <strain evidence="3">CCUG 59129</strain>
    </source>
</reference>
<name>A0ABW3HPN5_9BACL</name>
<comment type="caution">
    <text evidence="2">The sequence shown here is derived from an EMBL/GenBank/DDBJ whole genome shotgun (WGS) entry which is preliminary data.</text>
</comment>
<organism evidence="2 3">
    <name type="scientific">Paenibacillus chungangensis</name>
    <dbReference type="NCBI Taxonomy" id="696535"/>
    <lineage>
        <taxon>Bacteria</taxon>
        <taxon>Bacillati</taxon>
        <taxon>Bacillota</taxon>
        <taxon>Bacilli</taxon>
        <taxon>Bacillales</taxon>
        <taxon>Paenibacillaceae</taxon>
        <taxon>Paenibacillus</taxon>
    </lineage>
</organism>
<keyword evidence="1" id="KW-1133">Transmembrane helix</keyword>
<keyword evidence="1" id="KW-0812">Transmembrane</keyword>
<evidence type="ECO:0000313" key="3">
    <source>
        <dbReference type="Proteomes" id="UP001596989"/>
    </source>
</evidence>
<proteinExistence type="predicted"/>
<sequence length="146" mass="15894">MLGSWRWNVGFGLLGTLLIIIFSMNSNPMSVVLLRSLYAFVSFFVLAFAARAALAAILKPPAMIVNAEERQADNGSQLDLTTPDESEDLNDMLKAQLQGDANHSGKDNALAVQSSQFKPLNPPQFVSADDNQPEHLAKALRHLTGE</sequence>
<accession>A0ABW3HPN5</accession>